<dbReference type="EMBL" id="JQBL01000013">
    <property type="protein sequence ID" value="KRN50165.1"/>
    <property type="molecule type" value="Genomic_DNA"/>
</dbReference>
<dbReference type="InterPro" id="IPR014756">
    <property type="entry name" value="Ig_E-set"/>
</dbReference>
<keyword evidence="7" id="KW-0328">Glycosyltransferase</keyword>
<comment type="similarity">
    <text evidence="4">Belongs to the glycosyl hydrolase 13 family. GlgB subfamily.</text>
</comment>
<dbReference type="Gene3D" id="2.60.40.1180">
    <property type="entry name" value="Golgi alpha-mannosidase II"/>
    <property type="match status" value="1"/>
</dbReference>
<dbReference type="PIRSF" id="PIRSF000463">
    <property type="entry name" value="GlgB"/>
    <property type="match status" value="1"/>
</dbReference>
<dbReference type="GO" id="GO:0043169">
    <property type="term" value="F:cation binding"/>
    <property type="evidence" value="ECO:0007669"/>
    <property type="project" value="InterPro"/>
</dbReference>
<name>A0A0R2HIL5_9FIRM</name>
<comment type="caution">
    <text evidence="14">The sequence shown here is derived from an EMBL/GenBank/DDBJ whole genome shotgun (WGS) entry which is preliminary data.</text>
</comment>
<dbReference type="InterPro" id="IPR006048">
    <property type="entry name" value="A-amylase/branching_C"/>
</dbReference>
<keyword evidence="9" id="KW-0320">Glycogen biosynthesis</keyword>
<dbReference type="AlphaFoldDB" id="A0A0R2HIL5"/>
<evidence type="ECO:0000313" key="15">
    <source>
        <dbReference type="Proteomes" id="UP000051841"/>
    </source>
</evidence>
<dbReference type="CDD" id="cd02855">
    <property type="entry name" value="E_set_GBE_prok_N"/>
    <property type="match status" value="1"/>
</dbReference>
<evidence type="ECO:0000256" key="5">
    <source>
        <dbReference type="ARBA" id="ARBA00012541"/>
    </source>
</evidence>
<keyword evidence="8" id="KW-0808">Transferase</keyword>
<keyword evidence="15" id="KW-1185">Reference proteome</keyword>
<evidence type="ECO:0000256" key="8">
    <source>
        <dbReference type="ARBA" id="ARBA00022679"/>
    </source>
</evidence>
<keyword evidence="10" id="KW-0119">Carbohydrate metabolism</keyword>
<dbReference type="RefSeq" id="WP_031589266.1">
    <property type="nucleotide sequence ID" value="NZ_JNKN01000015.1"/>
</dbReference>
<dbReference type="NCBIfam" id="NF008967">
    <property type="entry name" value="PRK12313.1"/>
    <property type="match status" value="1"/>
</dbReference>
<evidence type="ECO:0000256" key="9">
    <source>
        <dbReference type="ARBA" id="ARBA00023056"/>
    </source>
</evidence>
<dbReference type="NCBIfam" id="TIGR01515">
    <property type="entry name" value="branching_enzym"/>
    <property type="match status" value="1"/>
</dbReference>
<comment type="catalytic activity">
    <reaction evidence="1">
        <text>Transfers a segment of a (1-&gt;4)-alpha-D-glucan chain to a primary hydroxy group in a similar glucan chain.</text>
        <dbReference type="EC" id="2.4.1.18"/>
    </reaction>
</comment>
<feature type="active site" description="Nucleophile" evidence="12">
    <location>
        <position position="293"/>
    </location>
</feature>
<evidence type="ECO:0000256" key="10">
    <source>
        <dbReference type="ARBA" id="ARBA00023277"/>
    </source>
</evidence>
<evidence type="ECO:0000256" key="6">
    <source>
        <dbReference type="ARBA" id="ARBA00022600"/>
    </source>
</evidence>
<dbReference type="SUPFAM" id="SSF51011">
    <property type="entry name" value="Glycosyl hydrolase domain"/>
    <property type="match status" value="1"/>
</dbReference>
<dbReference type="SUPFAM" id="SSF81296">
    <property type="entry name" value="E set domains"/>
    <property type="match status" value="1"/>
</dbReference>
<feature type="domain" description="Glycosyl hydrolase family 13 catalytic" evidence="13">
    <location>
        <begin position="135"/>
        <end position="484"/>
    </location>
</feature>
<dbReference type="UniPathway" id="UPA00164"/>
<keyword evidence="6" id="KW-0321">Glycogen metabolism</keyword>
<dbReference type="InterPro" id="IPR017853">
    <property type="entry name" value="GH"/>
</dbReference>
<dbReference type="GO" id="GO:0005978">
    <property type="term" value="P:glycogen biosynthetic process"/>
    <property type="evidence" value="ECO:0007669"/>
    <property type="project" value="UniProtKB-UniRule"/>
</dbReference>
<dbReference type="CDD" id="cd11322">
    <property type="entry name" value="AmyAc_Glg_BE"/>
    <property type="match status" value="1"/>
</dbReference>
<evidence type="ECO:0000259" key="13">
    <source>
        <dbReference type="SMART" id="SM00642"/>
    </source>
</evidence>
<reference evidence="14 15" key="1">
    <citation type="journal article" date="2015" name="Genome Announc.">
        <title>Expanding the biotechnology potential of lactobacilli through comparative genomics of 213 strains and associated genera.</title>
        <authorList>
            <person name="Sun Z."/>
            <person name="Harris H.M."/>
            <person name="McCann A."/>
            <person name="Guo C."/>
            <person name="Argimon S."/>
            <person name="Zhang W."/>
            <person name="Yang X."/>
            <person name="Jeffery I.B."/>
            <person name="Cooney J.C."/>
            <person name="Kagawa T.F."/>
            <person name="Liu W."/>
            <person name="Song Y."/>
            <person name="Salvetti E."/>
            <person name="Wrobel A."/>
            <person name="Rasinkangas P."/>
            <person name="Parkhill J."/>
            <person name="Rea M.C."/>
            <person name="O'Sullivan O."/>
            <person name="Ritari J."/>
            <person name="Douillard F.P."/>
            <person name="Paul Ross R."/>
            <person name="Yang R."/>
            <person name="Briner A.E."/>
            <person name="Felis G.E."/>
            <person name="de Vos W.M."/>
            <person name="Barrangou R."/>
            <person name="Klaenhammer T.R."/>
            <person name="Caufield P.W."/>
            <person name="Cui Y."/>
            <person name="Zhang H."/>
            <person name="O'Toole P.W."/>
        </authorList>
    </citation>
    <scope>NUCLEOTIDE SEQUENCE [LARGE SCALE GENOMIC DNA]</scope>
    <source>
        <strain evidence="14 15">DSM 20405</strain>
    </source>
</reference>
<comment type="pathway">
    <text evidence="3">Glycan biosynthesis; glycogen biosynthesis.</text>
</comment>
<dbReference type="InterPro" id="IPR006047">
    <property type="entry name" value="GH13_cat_dom"/>
</dbReference>
<dbReference type="PANTHER" id="PTHR43651:SF3">
    <property type="entry name" value="1,4-ALPHA-GLUCAN-BRANCHING ENZYME"/>
    <property type="match status" value="1"/>
</dbReference>
<dbReference type="Gene3D" id="2.60.40.10">
    <property type="entry name" value="Immunoglobulins"/>
    <property type="match status" value="1"/>
</dbReference>
<dbReference type="SMART" id="SM00642">
    <property type="entry name" value="Aamy"/>
    <property type="match status" value="1"/>
</dbReference>
<dbReference type="InterPro" id="IPR037439">
    <property type="entry name" value="Branching_enzy"/>
</dbReference>
<dbReference type="InterPro" id="IPR004193">
    <property type="entry name" value="Glyco_hydro_13_N"/>
</dbReference>
<dbReference type="PANTHER" id="PTHR43651">
    <property type="entry name" value="1,4-ALPHA-GLUCAN-BRANCHING ENZYME"/>
    <property type="match status" value="1"/>
</dbReference>
<dbReference type="InterPro" id="IPR013780">
    <property type="entry name" value="Glyco_hydro_b"/>
</dbReference>
<sequence length="587" mass="69501">MDFNAFYNGQEFEAYRYLGAHTQDRGVIFRTYAPSAHRVSVIGEFTDWREIPMERVGNGQFWEVYVKDAAVGHMYKYRVHHGGSFVDHCDPYGYLAEVRPANASIVYNNKNYVFHDNEWCASRHDLQNEKLNIYELHFGSWKKKGLEETDWYSYREMADLLIPYVKEMAYNYIEIMPLNEYPNDLSWGYQPTGFFAPTSRYGKPDDLRYFIEQCHLNHVGVILDFVPVHFAIDGFALNNFDGTPLYNYPNDAVGKSEWGTCNFQHSRGDVCSFLNSSAYYWLNEFHFDGLRLDAVGNLIYWQGNSQRGENREAMKFLQTLNRGLKERIPHCLLFAEDSSSYQGVTAPIEQGGLGFDYKWDLGWMNDTLDFFKKTPEERKEHYHKLTFSMMYFYNEHFILPFSHDEVVHGKKTIVDKMYGSYEEKFAQARALYLYMYAHPGKKLNFMGNEFGQLREWHEYREQDWTLLHYPMHQSFHQFHKDLIRLYNEHDAFYQNDFNEKGFAWIDCQKEEQSLYVFKRCSEETLIFFFNFSDAPQDYLYEEKGKLTCLLNTNDHIYSGQGDRIDHIETGDNITIPAYTGMVYQLQD</sequence>
<evidence type="ECO:0000256" key="2">
    <source>
        <dbReference type="ARBA" id="ARBA00002953"/>
    </source>
</evidence>
<accession>A0A0R2HIL5</accession>
<dbReference type="GO" id="GO:0004553">
    <property type="term" value="F:hydrolase activity, hydrolyzing O-glycosyl compounds"/>
    <property type="evidence" value="ECO:0007669"/>
    <property type="project" value="InterPro"/>
</dbReference>
<dbReference type="GO" id="GO:0005829">
    <property type="term" value="C:cytosol"/>
    <property type="evidence" value="ECO:0007669"/>
    <property type="project" value="TreeGrafter"/>
</dbReference>
<evidence type="ECO:0000256" key="7">
    <source>
        <dbReference type="ARBA" id="ARBA00022676"/>
    </source>
</evidence>
<dbReference type="Pfam" id="PF02806">
    <property type="entry name" value="Alpha-amylase_C"/>
    <property type="match status" value="1"/>
</dbReference>
<feature type="active site" description="Proton donor" evidence="12">
    <location>
        <position position="336"/>
    </location>
</feature>
<evidence type="ECO:0000256" key="3">
    <source>
        <dbReference type="ARBA" id="ARBA00004964"/>
    </source>
</evidence>
<dbReference type="Proteomes" id="UP000051841">
    <property type="component" value="Unassembled WGS sequence"/>
</dbReference>
<comment type="function">
    <text evidence="2">Catalyzes the formation of the alpha-1,6-glucosidic linkages in glycogen by scission of a 1,4-alpha-linked oligosaccharide from growing alpha-1,4-glucan chains and the subsequent attachment of the oligosaccharide to the alpha-1,6 position.</text>
</comment>
<proteinExistence type="inferred from homology"/>
<organism evidence="14 15">
    <name type="scientific">Kandleria vitulina DSM 20405</name>
    <dbReference type="NCBI Taxonomy" id="1410657"/>
    <lineage>
        <taxon>Bacteria</taxon>
        <taxon>Bacillati</taxon>
        <taxon>Bacillota</taxon>
        <taxon>Erysipelotrichia</taxon>
        <taxon>Erysipelotrichales</taxon>
        <taxon>Coprobacillaceae</taxon>
        <taxon>Kandleria</taxon>
    </lineage>
</organism>
<dbReference type="GO" id="GO:0003844">
    <property type="term" value="F:1,4-alpha-glucan branching enzyme activity"/>
    <property type="evidence" value="ECO:0007669"/>
    <property type="project" value="UniProtKB-UniRule"/>
</dbReference>
<dbReference type="InterPro" id="IPR013783">
    <property type="entry name" value="Ig-like_fold"/>
</dbReference>
<evidence type="ECO:0000256" key="1">
    <source>
        <dbReference type="ARBA" id="ARBA00000826"/>
    </source>
</evidence>
<protein>
    <recommendedName>
        <fullName evidence="5 11">1,4-alpha-glucan branching enzyme</fullName>
        <ecNumber evidence="5 11">2.4.1.18</ecNumber>
    </recommendedName>
</protein>
<dbReference type="Gene3D" id="3.20.20.80">
    <property type="entry name" value="Glycosidases"/>
    <property type="match status" value="1"/>
</dbReference>
<dbReference type="InterPro" id="IPR006407">
    <property type="entry name" value="GlgB"/>
</dbReference>
<evidence type="ECO:0000313" key="14">
    <source>
        <dbReference type="EMBL" id="KRN50165.1"/>
    </source>
</evidence>
<evidence type="ECO:0000256" key="4">
    <source>
        <dbReference type="ARBA" id="ARBA00009000"/>
    </source>
</evidence>
<dbReference type="EC" id="2.4.1.18" evidence="5 11"/>
<evidence type="ECO:0000256" key="11">
    <source>
        <dbReference type="NCBIfam" id="TIGR01515"/>
    </source>
</evidence>
<dbReference type="SUPFAM" id="SSF51445">
    <property type="entry name" value="(Trans)glycosidases"/>
    <property type="match status" value="1"/>
</dbReference>
<dbReference type="Pfam" id="PF02922">
    <property type="entry name" value="CBM_48"/>
    <property type="match status" value="1"/>
</dbReference>
<evidence type="ECO:0000256" key="12">
    <source>
        <dbReference type="PIRSR" id="PIRSR000463-1"/>
    </source>
</evidence>
<dbReference type="InterPro" id="IPR044143">
    <property type="entry name" value="GlgB_N_E_set_prok"/>
</dbReference>
<dbReference type="PATRIC" id="fig|1410657.5.peg.429"/>
<gene>
    <name evidence="14" type="ORF">IV49_GL000404</name>
</gene>